<keyword evidence="2" id="KW-1185">Reference proteome</keyword>
<dbReference type="AlphaFoldDB" id="A0A0C2MYM4"/>
<accession>A0A0C2MYM4</accession>
<comment type="caution">
    <text evidence="1">The sequence shown here is derived from an EMBL/GenBank/DDBJ whole genome shotgun (WGS) entry which is preliminary data.</text>
</comment>
<proteinExistence type="predicted"/>
<gene>
    <name evidence="1" type="ORF">RF11_09328</name>
</gene>
<organism evidence="1 2">
    <name type="scientific">Thelohanellus kitauei</name>
    <name type="common">Myxosporean</name>
    <dbReference type="NCBI Taxonomy" id="669202"/>
    <lineage>
        <taxon>Eukaryota</taxon>
        <taxon>Metazoa</taxon>
        <taxon>Cnidaria</taxon>
        <taxon>Myxozoa</taxon>
        <taxon>Myxosporea</taxon>
        <taxon>Bivalvulida</taxon>
        <taxon>Platysporina</taxon>
        <taxon>Myxobolidae</taxon>
        <taxon>Thelohanellus</taxon>
    </lineage>
</organism>
<protein>
    <submittedName>
        <fullName evidence="1">Uncharacterized protein</fullName>
    </submittedName>
</protein>
<evidence type="ECO:0000313" key="2">
    <source>
        <dbReference type="Proteomes" id="UP000031668"/>
    </source>
</evidence>
<dbReference type="Proteomes" id="UP000031668">
    <property type="component" value="Unassembled WGS sequence"/>
</dbReference>
<evidence type="ECO:0000313" key="1">
    <source>
        <dbReference type="EMBL" id="KII66737.1"/>
    </source>
</evidence>
<reference evidence="1 2" key="1">
    <citation type="journal article" date="2014" name="Genome Biol. Evol.">
        <title>The genome of the myxosporean Thelohanellus kitauei shows adaptations to nutrient acquisition within its fish host.</title>
        <authorList>
            <person name="Yang Y."/>
            <person name="Xiong J."/>
            <person name="Zhou Z."/>
            <person name="Huo F."/>
            <person name="Miao W."/>
            <person name="Ran C."/>
            <person name="Liu Y."/>
            <person name="Zhang J."/>
            <person name="Feng J."/>
            <person name="Wang M."/>
            <person name="Wang M."/>
            <person name="Wang L."/>
            <person name="Yao B."/>
        </authorList>
    </citation>
    <scope>NUCLEOTIDE SEQUENCE [LARGE SCALE GENOMIC DNA]</scope>
    <source>
        <strain evidence="1">Wuqing</strain>
    </source>
</reference>
<sequence length="192" mass="22205">MRKLEKDFWLTQEPRLALYQPVKKTKIFKREVQHSRQPIAQLFISMGITTSICFLEECFNWRFITVDVSKQLPVPDFLRAHNLIVDLLDVKLTRLQSSSVINGNPTNVESMKLRIVTDGGSDLYSVLDSFPTLITHKFSVEEPKYNVNHRIRPQGHPVHSRSLRLASDKFGQVRDECLKMKLLVIVRKSCSP</sequence>
<name>A0A0C2MYM4_THEKT</name>
<dbReference type="EMBL" id="JWZT01003455">
    <property type="protein sequence ID" value="KII66737.1"/>
    <property type="molecule type" value="Genomic_DNA"/>
</dbReference>
<dbReference type="OrthoDB" id="775972at2759"/>